<evidence type="ECO:0000256" key="5">
    <source>
        <dbReference type="ARBA" id="ARBA00023136"/>
    </source>
</evidence>
<keyword evidence="3 7" id="KW-0812">Transmembrane</keyword>
<dbReference type="GO" id="GO:0012505">
    <property type="term" value="C:endomembrane system"/>
    <property type="evidence" value="ECO:0007669"/>
    <property type="project" value="UniProtKB-SubCell"/>
</dbReference>
<reference evidence="8" key="1">
    <citation type="submission" date="2015-01" db="EMBL/GenBank/DDBJ databases">
        <authorList>
            <person name="Durling Mikael"/>
        </authorList>
    </citation>
    <scope>NUCLEOTIDE SEQUENCE</scope>
</reference>
<feature type="compositionally biased region" description="Polar residues" evidence="6">
    <location>
        <begin position="155"/>
        <end position="166"/>
    </location>
</feature>
<evidence type="ECO:0000256" key="7">
    <source>
        <dbReference type="SAM" id="Phobius"/>
    </source>
</evidence>
<dbReference type="Pfam" id="PF01988">
    <property type="entry name" value="VIT1"/>
    <property type="match status" value="1"/>
</dbReference>
<dbReference type="GO" id="GO:0005384">
    <property type="term" value="F:manganese ion transmembrane transporter activity"/>
    <property type="evidence" value="ECO:0007669"/>
    <property type="project" value="InterPro"/>
</dbReference>
<feature type="transmembrane region" description="Helical" evidence="7">
    <location>
        <begin position="292"/>
        <end position="312"/>
    </location>
</feature>
<gene>
    <name evidence="8" type="ORF">BN869_000012096_1</name>
</gene>
<protein>
    <recommendedName>
        <fullName evidence="9">Vacuolar iron transporter Ccc1</fullName>
    </recommendedName>
</protein>
<evidence type="ECO:0000256" key="3">
    <source>
        <dbReference type="ARBA" id="ARBA00022692"/>
    </source>
</evidence>
<accession>A0A0B7KEN7</accession>
<evidence type="ECO:0000256" key="4">
    <source>
        <dbReference type="ARBA" id="ARBA00022989"/>
    </source>
</evidence>
<organism evidence="8">
    <name type="scientific">Bionectria ochroleuca</name>
    <name type="common">Gliocladium roseum</name>
    <dbReference type="NCBI Taxonomy" id="29856"/>
    <lineage>
        <taxon>Eukaryota</taxon>
        <taxon>Fungi</taxon>
        <taxon>Dikarya</taxon>
        <taxon>Ascomycota</taxon>
        <taxon>Pezizomycotina</taxon>
        <taxon>Sordariomycetes</taxon>
        <taxon>Hypocreomycetidae</taxon>
        <taxon>Hypocreales</taxon>
        <taxon>Bionectriaceae</taxon>
        <taxon>Clonostachys</taxon>
    </lineage>
</organism>
<comment type="subcellular location">
    <subcellularLocation>
        <location evidence="1">Endomembrane system</location>
        <topology evidence="1">Multi-pass membrane protein</topology>
    </subcellularLocation>
</comment>
<feature type="transmembrane region" description="Helical" evidence="7">
    <location>
        <begin position="246"/>
        <end position="271"/>
    </location>
</feature>
<feature type="region of interest" description="Disordered" evidence="6">
    <location>
        <begin position="127"/>
        <end position="166"/>
    </location>
</feature>
<dbReference type="AlphaFoldDB" id="A0A0B7KEN7"/>
<dbReference type="GO" id="GO:0030026">
    <property type="term" value="P:intracellular manganese ion homeostasis"/>
    <property type="evidence" value="ECO:0007669"/>
    <property type="project" value="InterPro"/>
</dbReference>
<keyword evidence="4 7" id="KW-1133">Transmembrane helix</keyword>
<dbReference type="EMBL" id="CDPU01000060">
    <property type="protein sequence ID" value="CEO56038.1"/>
    <property type="molecule type" value="Genomic_DNA"/>
</dbReference>
<evidence type="ECO:0000256" key="6">
    <source>
        <dbReference type="SAM" id="MobiDB-lite"/>
    </source>
</evidence>
<keyword evidence="5 7" id="KW-0472">Membrane</keyword>
<feature type="compositionally biased region" description="Polar residues" evidence="6">
    <location>
        <begin position="1"/>
        <end position="21"/>
    </location>
</feature>
<proteinExistence type="inferred from homology"/>
<name>A0A0B7KEN7_BIOOC</name>
<evidence type="ECO:0000256" key="1">
    <source>
        <dbReference type="ARBA" id="ARBA00004127"/>
    </source>
</evidence>
<feature type="compositionally biased region" description="Basic and acidic residues" evidence="6">
    <location>
        <begin position="127"/>
        <end position="150"/>
    </location>
</feature>
<feature type="transmembrane region" description="Helical" evidence="7">
    <location>
        <begin position="220"/>
        <end position="240"/>
    </location>
</feature>
<evidence type="ECO:0000256" key="2">
    <source>
        <dbReference type="ARBA" id="ARBA00007049"/>
    </source>
</evidence>
<dbReference type="InterPro" id="IPR008217">
    <property type="entry name" value="Ccc1_fam"/>
</dbReference>
<sequence>MGSRPSEQQALLPSVSEHNNYSTSRSSSYQSISTLNDDYDSDALEHDKAKRDLFIARFLADFTLGFSDGLTVPFALTAGLSSLGTAQTVIYAGFAELCAGSISMGIGGYLSALDDVRANERCQNIEDKKSLGGNKDDVEEARSLPYHTEDEATEVGSNSGEDNTSRVTSEDMVRQHLQPLNLPPHMVSEILSTITSRQKGLESTALALKPKEKADRIQSAIWPIMSGISISLGYVIGGLIPLLPYFFTSTVGAGLCWSTAFCLVALFGFGFGKCWMFSEEKSYWRQSLWEGFRMLVLGSLAAIASVLCIKLLETSTGGPP</sequence>
<comment type="similarity">
    <text evidence="2">Belongs to the CCC1 family.</text>
</comment>
<feature type="region of interest" description="Disordered" evidence="6">
    <location>
        <begin position="1"/>
        <end position="28"/>
    </location>
</feature>
<evidence type="ECO:0000313" key="8">
    <source>
        <dbReference type="EMBL" id="CEO56038.1"/>
    </source>
</evidence>
<evidence type="ECO:0008006" key="9">
    <source>
        <dbReference type="Google" id="ProtNLM"/>
    </source>
</evidence>
<dbReference type="PANTHER" id="PTHR31851">
    <property type="entry name" value="FE(2+)/MN(2+) TRANSPORTER PCL1"/>
    <property type="match status" value="1"/>
</dbReference>